<proteinExistence type="predicted"/>
<evidence type="ECO:0000256" key="2">
    <source>
        <dbReference type="ARBA" id="ARBA00004123"/>
    </source>
</evidence>
<dbReference type="GO" id="GO:0032259">
    <property type="term" value="P:methylation"/>
    <property type="evidence" value="ECO:0007669"/>
    <property type="project" value="UniProtKB-KW"/>
</dbReference>
<evidence type="ECO:0000256" key="9">
    <source>
        <dbReference type="ARBA" id="ARBA00022691"/>
    </source>
</evidence>
<evidence type="ECO:0000256" key="11">
    <source>
        <dbReference type="ARBA" id="ARBA00031001"/>
    </source>
</evidence>
<evidence type="ECO:0000256" key="6">
    <source>
        <dbReference type="ARBA" id="ARBA00022490"/>
    </source>
</evidence>
<evidence type="ECO:0000256" key="1">
    <source>
        <dbReference type="ARBA" id="ARBA00002207"/>
    </source>
</evidence>
<dbReference type="InterPro" id="IPR036770">
    <property type="entry name" value="Ankyrin_rpt-contain_sf"/>
</dbReference>
<dbReference type="PIRSF" id="PIRSF038148">
    <property type="entry name" value="Arginine_N-mtfrase-2"/>
    <property type="match status" value="1"/>
</dbReference>
<dbReference type="Gene3D" id="3.40.50.150">
    <property type="entry name" value="Vaccinia Virus protein VP39"/>
    <property type="match status" value="1"/>
</dbReference>
<dbReference type="Gene3D" id="1.25.40.20">
    <property type="entry name" value="Ankyrin repeat-containing domain"/>
    <property type="match status" value="1"/>
</dbReference>
<dbReference type="FunFam" id="3.40.50.150:FF:000135">
    <property type="entry name" value="Arginine N-methyltransferase 2"/>
    <property type="match status" value="1"/>
</dbReference>
<gene>
    <name evidence="14" type="ORF">CCAE0312_LOCUS4570</name>
</gene>
<dbReference type="SUPFAM" id="SSF48403">
    <property type="entry name" value="Ankyrin repeat"/>
    <property type="match status" value="1"/>
</dbReference>
<keyword evidence="7" id="KW-0489">Methyltransferase</keyword>
<organism evidence="14">
    <name type="scientific">Compsopogon caeruleus</name>
    <dbReference type="NCBI Taxonomy" id="31354"/>
    <lineage>
        <taxon>Eukaryota</taxon>
        <taxon>Rhodophyta</taxon>
        <taxon>Compsopogonophyceae</taxon>
        <taxon>Compsopogonales</taxon>
        <taxon>Compsopogonaceae</taxon>
        <taxon>Compsopogon</taxon>
    </lineage>
</organism>
<keyword evidence="8" id="KW-0808">Transferase</keyword>
<dbReference type="PANTHER" id="PTHR32379:SF1">
    <property type="entry name" value="GUANIDINOACETATE N-METHYLTRANSFERASE"/>
    <property type="match status" value="1"/>
</dbReference>
<dbReference type="PANTHER" id="PTHR32379">
    <property type="entry name" value="GUANIDINOACETATE N-METHYLTRANSFERASE"/>
    <property type="match status" value="1"/>
</dbReference>
<keyword evidence="6" id="KW-0963">Cytoplasm</keyword>
<protein>
    <recommendedName>
        <fullName evidence="5">Protein arginine N-methyltransferase 2</fullName>
    </recommendedName>
    <alternativeName>
        <fullName evidence="11">Protein-arginine N5-methyltransferase</fullName>
    </alternativeName>
    <alternativeName>
        <fullName evidence="12">Type IV protein arginine N-methyltransferase</fullName>
    </alternativeName>
</protein>
<evidence type="ECO:0000256" key="3">
    <source>
        <dbReference type="ARBA" id="ARBA00004496"/>
    </source>
</evidence>
<dbReference type="PROSITE" id="PS51559">
    <property type="entry name" value="SAM_RMT2"/>
    <property type="match status" value="1"/>
</dbReference>
<evidence type="ECO:0000256" key="7">
    <source>
        <dbReference type="ARBA" id="ARBA00022603"/>
    </source>
</evidence>
<dbReference type="InterPro" id="IPR026480">
    <property type="entry name" value="RMT2_dom"/>
</dbReference>
<dbReference type="InterPro" id="IPR029063">
    <property type="entry name" value="SAM-dependent_MTases_sf"/>
</dbReference>
<dbReference type="GO" id="GO:0019702">
    <property type="term" value="F:protein arginine N5-methyltransferase activity"/>
    <property type="evidence" value="ECO:0007669"/>
    <property type="project" value="TreeGrafter"/>
</dbReference>
<dbReference type="AlphaFoldDB" id="A0A7S1XDF6"/>
<comment type="subunit">
    <text evidence="4">Monomer.</text>
</comment>
<dbReference type="InterPro" id="IPR017408">
    <property type="entry name" value="Arginine_N-MeTrfase_2"/>
</dbReference>
<evidence type="ECO:0000256" key="8">
    <source>
        <dbReference type="ARBA" id="ARBA00022679"/>
    </source>
</evidence>
<evidence type="ECO:0000256" key="12">
    <source>
        <dbReference type="ARBA" id="ARBA00031724"/>
    </source>
</evidence>
<sequence>MDEEGDVVKLLDMFWDMVRGGAVEDVKAVVEAAPGLVPSLVGTSLLGDAVGSGEWGVVEVLLRAGFPWNALDNDGKTAGEVALAHGKEKMYRLLVEEGVRTELLMASMNRHEQVDKSLTREKIFLSKTLVFEENRLVDEDRDAVMMGWEEELMREHASVLCPSDGLSVLNIGFGLGIMDRELQKYKPARHVIIEAHPDVYAHMVHHGWDQKTGVKILFGRWQDVVQSSGSFDAVFFDTFGEFYEDLREFHKIVPILLKPSGIYSFFNGLAGTNRFFHDVYCEIAAIDLEELGIDTVFRSVAVNGLNNAEQWKGIRRQYFTLDTYRLPICRLRSS</sequence>
<evidence type="ECO:0000256" key="10">
    <source>
        <dbReference type="ARBA" id="ARBA00023242"/>
    </source>
</evidence>
<comment type="subcellular location">
    <subcellularLocation>
        <location evidence="3">Cytoplasm</location>
    </subcellularLocation>
    <subcellularLocation>
        <location evidence="2">Nucleus</location>
    </subcellularLocation>
</comment>
<feature type="domain" description="RMT2" evidence="13">
    <location>
        <begin position="117"/>
        <end position="334"/>
    </location>
</feature>
<name>A0A7S1XDF6_9RHOD</name>
<comment type="function">
    <text evidence="1">S-adenosyl-L-methionine-dependent protein-arginine N-methyltransferase that methylates the delta-nitrogen atom of arginine residues to form N5-methylarginine (type IV) in target proteins. Monomethylates ribosomal protein L12.</text>
</comment>
<dbReference type="GO" id="GO:0005737">
    <property type="term" value="C:cytoplasm"/>
    <property type="evidence" value="ECO:0007669"/>
    <property type="project" value="UniProtKB-SubCell"/>
</dbReference>
<dbReference type="InterPro" id="IPR051038">
    <property type="entry name" value="RMT2/GAMT_Mtase"/>
</dbReference>
<evidence type="ECO:0000256" key="5">
    <source>
        <dbReference type="ARBA" id="ARBA00018778"/>
    </source>
</evidence>
<reference evidence="14" key="1">
    <citation type="submission" date="2021-01" db="EMBL/GenBank/DDBJ databases">
        <authorList>
            <person name="Corre E."/>
            <person name="Pelletier E."/>
            <person name="Niang G."/>
            <person name="Scheremetjew M."/>
            <person name="Finn R."/>
            <person name="Kale V."/>
            <person name="Holt S."/>
            <person name="Cochrane G."/>
            <person name="Meng A."/>
            <person name="Brown T."/>
            <person name="Cohen L."/>
        </authorList>
    </citation>
    <scope>NUCLEOTIDE SEQUENCE</scope>
    <source>
        <strain evidence="14">SAG 36.94</strain>
    </source>
</reference>
<accession>A0A7S1XDF6</accession>
<evidence type="ECO:0000259" key="13">
    <source>
        <dbReference type="PROSITE" id="PS51559"/>
    </source>
</evidence>
<dbReference type="SUPFAM" id="SSF53335">
    <property type="entry name" value="S-adenosyl-L-methionine-dependent methyltransferases"/>
    <property type="match status" value="1"/>
</dbReference>
<dbReference type="EMBL" id="HBGH01008333">
    <property type="protein sequence ID" value="CAD9232488.1"/>
    <property type="molecule type" value="Transcribed_RNA"/>
</dbReference>
<evidence type="ECO:0000256" key="4">
    <source>
        <dbReference type="ARBA" id="ARBA00011245"/>
    </source>
</evidence>
<dbReference type="GO" id="GO:0005634">
    <property type="term" value="C:nucleus"/>
    <property type="evidence" value="ECO:0007669"/>
    <property type="project" value="UniProtKB-SubCell"/>
</dbReference>
<keyword evidence="10" id="KW-0539">Nucleus</keyword>
<evidence type="ECO:0000313" key="14">
    <source>
        <dbReference type="EMBL" id="CAD9232488.1"/>
    </source>
</evidence>
<keyword evidence="9" id="KW-0949">S-adenosyl-L-methionine</keyword>